<dbReference type="RefSeq" id="XP_018035700.1">
    <property type="nucleotide sequence ID" value="XM_018182052.1"/>
</dbReference>
<evidence type="ECO:0000313" key="3">
    <source>
        <dbReference type="EMBL" id="OAG05335.1"/>
    </source>
</evidence>
<dbReference type="InParanoid" id="A0A177CCH0"/>
<gene>
    <name evidence="3" type="ORF">CC84DRAFT_1206758</name>
</gene>
<feature type="compositionally biased region" description="Basic residues" evidence="1">
    <location>
        <begin position="1"/>
        <end position="10"/>
    </location>
</feature>
<keyword evidence="4" id="KW-1185">Reference proteome</keyword>
<dbReference type="GeneID" id="28765538"/>
<feature type="region of interest" description="Disordered" evidence="1">
    <location>
        <begin position="1"/>
        <end position="41"/>
    </location>
</feature>
<evidence type="ECO:0000259" key="2">
    <source>
        <dbReference type="Pfam" id="PF08719"/>
    </source>
</evidence>
<dbReference type="Pfam" id="PF08719">
    <property type="entry name" value="NADAR"/>
    <property type="match status" value="1"/>
</dbReference>
<evidence type="ECO:0000256" key="1">
    <source>
        <dbReference type="SAM" id="MobiDB-lite"/>
    </source>
</evidence>
<protein>
    <recommendedName>
        <fullName evidence="2">NADAR domain-containing protein</fullName>
    </recommendedName>
</protein>
<feature type="domain" description="NADAR" evidence="2">
    <location>
        <begin position="46"/>
        <end position="199"/>
    </location>
</feature>
<dbReference type="Proteomes" id="UP000077069">
    <property type="component" value="Unassembled WGS sequence"/>
</dbReference>
<name>A0A177CCH0_9PLEO</name>
<dbReference type="OrthoDB" id="206452at2759"/>
<organism evidence="3 4">
    <name type="scientific">Paraphaeosphaeria sporulosa</name>
    <dbReference type="NCBI Taxonomy" id="1460663"/>
    <lineage>
        <taxon>Eukaryota</taxon>
        <taxon>Fungi</taxon>
        <taxon>Dikarya</taxon>
        <taxon>Ascomycota</taxon>
        <taxon>Pezizomycotina</taxon>
        <taxon>Dothideomycetes</taxon>
        <taxon>Pleosporomycetidae</taxon>
        <taxon>Pleosporales</taxon>
        <taxon>Massarineae</taxon>
        <taxon>Didymosphaeriaceae</taxon>
        <taxon>Paraphaeosphaeria</taxon>
    </lineage>
</organism>
<evidence type="ECO:0000313" key="4">
    <source>
        <dbReference type="Proteomes" id="UP000077069"/>
    </source>
</evidence>
<dbReference type="EMBL" id="KV441553">
    <property type="protein sequence ID" value="OAG05335.1"/>
    <property type="molecule type" value="Genomic_DNA"/>
</dbReference>
<dbReference type="Gene3D" id="1.10.357.40">
    <property type="entry name" value="YbiA-like"/>
    <property type="match status" value="1"/>
</dbReference>
<sequence length="229" mass="25975">MPKAKRKTVARSKASTKSEAPTKSKNPTNSRAVPHIKSPSQSDRVYFHEPSEEHGFLSPWYTSHFTIKTEDYESAAQYILAEKARVFGDKKARQRILEEHDVEVLMTLGENIKGFDEKSWRRRVSRIAKTANMHKFLSDDAESRDLLRQLKKLGTRELVFADPADSDLGIGFSAAEATEVGHAQWGANVFGKAIDEVRKTKAWKDQKASEQRVFDTSIFDVGGRLSVYW</sequence>
<proteinExistence type="predicted"/>
<reference evidence="3 4" key="1">
    <citation type="submission" date="2016-05" db="EMBL/GenBank/DDBJ databases">
        <title>Comparative analysis of secretome profiles of manganese(II)-oxidizing ascomycete fungi.</title>
        <authorList>
            <consortium name="DOE Joint Genome Institute"/>
            <person name="Zeiner C.A."/>
            <person name="Purvine S.O."/>
            <person name="Zink E.M."/>
            <person name="Wu S."/>
            <person name="Pasa-Tolic L."/>
            <person name="Chaput D.L."/>
            <person name="Haridas S."/>
            <person name="Grigoriev I.V."/>
            <person name="Santelli C.M."/>
            <person name="Hansel C.M."/>
        </authorList>
    </citation>
    <scope>NUCLEOTIDE SEQUENCE [LARGE SCALE GENOMIC DNA]</scope>
    <source>
        <strain evidence="3 4">AP3s5-JAC2a</strain>
    </source>
</reference>
<accession>A0A177CCH0</accession>
<dbReference type="STRING" id="1460663.A0A177CCH0"/>
<dbReference type="CDD" id="cd15457">
    <property type="entry name" value="NADAR"/>
    <property type="match status" value="1"/>
</dbReference>
<dbReference type="InterPro" id="IPR012816">
    <property type="entry name" value="NADAR"/>
</dbReference>
<dbReference type="NCBIfam" id="TIGR02464">
    <property type="entry name" value="ribofla_fusion"/>
    <property type="match status" value="1"/>
</dbReference>
<dbReference type="SUPFAM" id="SSF143990">
    <property type="entry name" value="YbiA-like"/>
    <property type="match status" value="1"/>
</dbReference>
<feature type="compositionally biased region" description="Polar residues" evidence="1">
    <location>
        <begin position="13"/>
        <end position="31"/>
    </location>
</feature>
<dbReference type="AlphaFoldDB" id="A0A177CCH0"/>
<dbReference type="InterPro" id="IPR037238">
    <property type="entry name" value="YbiA-like_sf"/>
</dbReference>